<dbReference type="InterPro" id="IPR022278">
    <property type="entry name" value="Pser_aminoTfrase"/>
</dbReference>
<protein>
    <recommendedName>
        <fullName evidence="4">phosphoserine transaminase</fullName>
        <ecNumber evidence="4">2.6.1.52</ecNumber>
    </recommendedName>
</protein>
<dbReference type="CDD" id="cd00611">
    <property type="entry name" value="PSAT_like"/>
    <property type="match status" value="1"/>
</dbReference>
<dbReference type="PIRSF" id="PIRSF000525">
    <property type="entry name" value="SerC"/>
    <property type="match status" value="1"/>
</dbReference>
<organism evidence="13">
    <name type="scientific">Ornithodoros turicata</name>
    <dbReference type="NCBI Taxonomy" id="34597"/>
    <lineage>
        <taxon>Eukaryota</taxon>
        <taxon>Metazoa</taxon>
        <taxon>Ecdysozoa</taxon>
        <taxon>Arthropoda</taxon>
        <taxon>Chelicerata</taxon>
        <taxon>Arachnida</taxon>
        <taxon>Acari</taxon>
        <taxon>Parasitiformes</taxon>
        <taxon>Ixodida</taxon>
        <taxon>Ixodoidea</taxon>
        <taxon>Argasidae</taxon>
        <taxon>Ornithodorinae</taxon>
        <taxon>Ornithodoros</taxon>
    </lineage>
</organism>
<comment type="catalytic activity">
    <reaction evidence="11">
        <text>O-phospho-L-serine + 2-oxoglutarate = 3-phosphooxypyruvate + L-glutamate</text>
        <dbReference type="Rhea" id="RHEA:14329"/>
        <dbReference type="ChEBI" id="CHEBI:16810"/>
        <dbReference type="ChEBI" id="CHEBI:18110"/>
        <dbReference type="ChEBI" id="CHEBI:29985"/>
        <dbReference type="ChEBI" id="CHEBI:57524"/>
        <dbReference type="EC" id="2.6.1.52"/>
    </reaction>
</comment>
<evidence type="ECO:0000256" key="7">
    <source>
        <dbReference type="ARBA" id="ARBA00022679"/>
    </source>
</evidence>
<proteinExistence type="inferred from homology"/>
<keyword evidence="8" id="KW-0663">Pyridoxal phosphate</keyword>
<dbReference type="Gene3D" id="3.90.1150.10">
    <property type="entry name" value="Aspartate Aminotransferase, domain 1"/>
    <property type="match status" value="1"/>
</dbReference>
<keyword evidence="7 13" id="KW-0808">Transferase</keyword>
<comment type="pathway">
    <text evidence="2">Amino-acid biosynthesis; L-serine biosynthesis; L-serine from 3-phospho-D-glycerate: step 2/3.</text>
</comment>
<evidence type="ECO:0000256" key="3">
    <source>
        <dbReference type="ARBA" id="ARBA00006904"/>
    </source>
</evidence>
<dbReference type="SUPFAM" id="SSF53383">
    <property type="entry name" value="PLP-dependent transferases"/>
    <property type="match status" value="1"/>
</dbReference>
<dbReference type="InterPro" id="IPR015422">
    <property type="entry name" value="PyrdxlP-dep_Trfase_small"/>
</dbReference>
<feature type="domain" description="Aminotransferase class V" evidence="12">
    <location>
        <begin position="8"/>
        <end position="352"/>
    </location>
</feature>
<dbReference type="AlphaFoldDB" id="A0A2R5LFP1"/>
<comment type="similarity">
    <text evidence="3">Belongs to the class-V pyridoxal-phosphate-dependent aminotransferase family. SerC subfamily.</text>
</comment>
<dbReference type="UniPathway" id="UPA00135">
    <property type="reaction ID" value="UER00197"/>
</dbReference>
<dbReference type="PANTHER" id="PTHR43247:SF1">
    <property type="entry name" value="PHOSPHOSERINE AMINOTRANSFERASE"/>
    <property type="match status" value="1"/>
</dbReference>
<evidence type="ECO:0000256" key="9">
    <source>
        <dbReference type="ARBA" id="ARBA00023299"/>
    </source>
</evidence>
<evidence type="ECO:0000256" key="2">
    <source>
        <dbReference type="ARBA" id="ARBA00005099"/>
    </source>
</evidence>
<dbReference type="UniPathway" id="UPA00244">
    <property type="reaction ID" value="UER00311"/>
</dbReference>
<dbReference type="InterPro" id="IPR015424">
    <property type="entry name" value="PyrdxlP-dep_Trfase"/>
</dbReference>
<dbReference type="GO" id="GO:0006564">
    <property type="term" value="P:L-serine biosynthetic process"/>
    <property type="evidence" value="ECO:0007669"/>
    <property type="project" value="UniProtKB-KW"/>
</dbReference>
<dbReference type="InterPro" id="IPR000192">
    <property type="entry name" value="Aminotrans_V_dom"/>
</dbReference>
<keyword evidence="9" id="KW-0718">Serine biosynthesis</keyword>
<dbReference type="FunFam" id="3.40.640.10:FF:000010">
    <property type="entry name" value="Phosphoserine aminotransferase"/>
    <property type="match status" value="1"/>
</dbReference>
<dbReference type="EC" id="2.6.1.52" evidence="4"/>
<evidence type="ECO:0000256" key="11">
    <source>
        <dbReference type="ARBA" id="ARBA00049007"/>
    </source>
</evidence>
<evidence type="ECO:0000256" key="10">
    <source>
        <dbReference type="ARBA" id="ARBA00047630"/>
    </source>
</evidence>
<evidence type="ECO:0000256" key="8">
    <source>
        <dbReference type="ARBA" id="ARBA00022898"/>
    </source>
</evidence>
<evidence type="ECO:0000259" key="12">
    <source>
        <dbReference type="Pfam" id="PF00266"/>
    </source>
</evidence>
<dbReference type="GO" id="GO:0030170">
    <property type="term" value="F:pyridoxal phosphate binding"/>
    <property type="evidence" value="ECO:0007669"/>
    <property type="project" value="TreeGrafter"/>
</dbReference>
<evidence type="ECO:0000256" key="1">
    <source>
        <dbReference type="ARBA" id="ARBA00001933"/>
    </source>
</evidence>
<evidence type="ECO:0000256" key="4">
    <source>
        <dbReference type="ARBA" id="ARBA00013030"/>
    </source>
</evidence>
<dbReference type="GO" id="GO:0005737">
    <property type="term" value="C:cytoplasm"/>
    <property type="evidence" value="ECO:0007669"/>
    <property type="project" value="TreeGrafter"/>
</dbReference>
<evidence type="ECO:0000256" key="5">
    <source>
        <dbReference type="ARBA" id="ARBA00022576"/>
    </source>
</evidence>
<dbReference type="HAMAP" id="MF_00160">
    <property type="entry name" value="SerC_aminotrans_5"/>
    <property type="match status" value="1"/>
</dbReference>
<dbReference type="NCBIfam" id="TIGR01364">
    <property type="entry name" value="serC_1"/>
    <property type="match status" value="1"/>
</dbReference>
<keyword evidence="5 13" id="KW-0032">Aminotransferase</keyword>
<sequence>MACSRKLNFAAGPSRLPLDVLQIAKDEMLDYQGAGASVMELSHRSATFEKIISGAEKDLRDLMGIPDNYKVLFLQGGGTGQFSAVPLNLCPRLKEQKADYVVTGTWSAKAAKEAEKFIQVNRVLPKTDKYTAIPPQTEWKLSPDAEYVYYCDNETIHGVEFGFVPEAGNVPLVCDMSSNILTRPVDVSKFALIFAGAQKNLGMAGITVIIVRDDLLDRASSLCPTVLNYKINAEAKSLNNTPPTYAIYILGLVLQWIKSQGGAEGMAKRSAAKSGALYDLIGTSNNFYFSHVNPAARSRMTIPFRVGGPDGDDALEKQFLKEAESRDMIQLKGHRSVGGIRASMFNAMSVEEALTFIEFAKEFMKTHQK</sequence>
<dbReference type="NCBIfam" id="NF003764">
    <property type="entry name" value="PRK05355.1"/>
    <property type="match status" value="1"/>
</dbReference>
<dbReference type="Gene3D" id="3.40.640.10">
    <property type="entry name" value="Type I PLP-dependent aspartate aminotransferase-like (Major domain)"/>
    <property type="match status" value="1"/>
</dbReference>
<name>A0A2R5LFP1_9ACAR</name>
<dbReference type="GO" id="GO:0004648">
    <property type="term" value="F:O-phospho-L-serine:2-oxoglutarate aminotransferase activity"/>
    <property type="evidence" value="ECO:0007669"/>
    <property type="project" value="UniProtKB-EC"/>
</dbReference>
<comment type="cofactor">
    <cofactor evidence="1">
        <name>pyridoxal 5'-phosphate</name>
        <dbReference type="ChEBI" id="CHEBI:597326"/>
    </cofactor>
</comment>
<dbReference type="Pfam" id="PF00266">
    <property type="entry name" value="Aminotran_5"/>
    <property type="match status" value="1"/>
</dbReference>
<keyword evidence="6" id="KW-0028">Amino-acid biosynthesis</keyword>
<reference evidence="13" key="1">
    <citation type="submission" date="2018-03" db="EMBL/GenBank/DDBJ databases">
        <title>The relapsing fever spirochete Borrelia turicatae persists in the highly oxidative environment of its soft-bodied tick vector.</title>
        <authorList>
            <person name="Bourret T.J."/>
            <person name="Boyle W.K."/>
            <person name="Valenzuela J.G."/>
            <person name="Oliveira F."/>
            <person name="Lopez J.E."/>
        </authorList>
    </citation>
    <scope>NUCLEOTIDE SEQUENCE</scope>
    <source>
        <strain evidence="13">Kansas strain/isolate</strain>
        <tissue evidence="13">Salivary glands</tissue>
    </source>
</reference>
<evidence type="ECO:0000313" key="13">
    <source>
        <dbReference type="EMBL" id="MBY08278.1"/>
    </source>
</evidence>
<accession>A0A2R5LFP1</accession>
<evidence type="ECO:0000256" key="6">
    <source>
        <dbReference type="ARBA" id="ARBA00022605"/>
    </source>
</evidence>
<dbReference type="EMBL" id="GGLE01004152">
    <property type="protein sequence ID" value="MBY08278.1"/>
    <property type="molecule type" value="Transcribed_RNA"/>
</dbReference>
<dbReference type="PANTHER" id="PTHR43247">
    <property type="entry name" value="PHOSPHOSERINE AMINOTRANSFERASE"/>
    <property type="match status" value="1"/>
</dbReference>
<dbReference type="InterPro" id="IPR015421">
    <property type="entry name" value="PyrdxlP-dep_Trfase_major"/>
</dbReference>
<dbReference type="FunFam" id="3.90.1150.10:FF:000006">
    <property type="entry name" value="Phosphoserine aminotransferase"/>
    <property type="match status" value="1"/>
</dbReference>
<comment type="catalytic activity">
    <reaction evidence="10">
        <text>4-(phosphooxy)-L-threonine + 2-oxoglutarate = (R)-3-hydroxy-2-oxo-4-phosphooxybutanoate + L-glutamate</text>
        <dbReference type="Rhea" id="RHEA:16573"/>
        <dbReference type="ChEBI" id="CHEBI:16810"/>
        <dbReference type="ChEBI" id="CHEBI:29985"/>
        <dbReference type="ChEBI" id="CHEBI:58452"/>
        <dbReference type="ChEBI" id="CHEBI:58538"/>
        <dbReference type="EC" id="2.6.1.52"/>
    </reaction>
</comment>